<dbReference type="Pfam" id="PF25502">
    <property type="entry name" value="DUF7915"/>
    <property type="match status" value="1"/>
</dbReference>
<keyword evidence="5" id="KW-1185">Reference proteome</keyword>
<sequence>MVASDICPTEDAVQAFLDHLVDPILPAKSSLRDTPSLSQQQSVAKQVHAVVLLYNYYHRKQCPKLEVLCFNSFCKLVLDLKPALLAHMKFMKRSGDTELVDQEKQLSVTERTIMEACQISTSLDASMGAPNTEGWPISKVTVLLVDSKKENCYLQFSSNSMTQGVWSVIDKNLEVRDHSSEDTRGLKHVNKSKRVTGKPSRGEPRIDETSCQKLAYSAITEATGISQNDLLVLESHVVFSDSKEKSAACFFIVQCTQSGKGDIQLPIKDVIDSLQGPLVTKNSRGWTVTTVVEYFHVLPYAEILSDWFHRREFSNGLKDSRLGAGNVNVASPKRTETPSKPGICKNQEESHVIDVVIEDLGSNTKNSEPKSWEQKDSSGCCKIDLAHAFNGSQEMELEGSSMVASKKEKICKKISSPVQVVSHQDDMHSCIESEKPKTQDKLSHVNCVRIKDIGNSISCSTPRSYKQKDTTVYKNTSPAEASNGPQKLCIDDCSMVPLQNVDSCEKISSTIQVVNQQKKISSIRSELNGSVSNTKVETVNRTSQSLTDKLQISIASKEHILSETALKVLMKKRNELSIKKRNIEDELARCEKDIQTIINGGEDGSAVIVESLIEGCNDGYLRNERTHTLLEEECSSKSVKRKRLSEAILDKQNQCQELDGICCENSWVLPTYCVSLSDGGFQANVTVEGLDFKCSREGDLCSSPSEARESAALQMLVKLRSMAGQAKRLQIRNVKGTNGQME</sequence>
<dbReference type="PANTHER" id="PTHR33913:SF1">
    <property type="entry name" value="DRBM DOMAIN-CONTAINING PROTEIN"/>
    <property type="match status" value="1"/>
</dbReference>
<dbReference type="InterPro" id="IPR057235">
    <property type="entry name" value="DUF7913"/>
</dbReference>
<evidence type="ECO:0000256" key="1">
    <source>
        <dbReference type="SAM" id="Coils"/>
    </source>
</evidence>
<dbReference type="OMA" id="KEACDTC"/>
<dbReference type="Proteomes" id="UP000238479">
    <property type="component" value="Chromosome 4"/>
</dbReference>
<evidence type="ECO:0000259" key="2">
    <source>
        <dbReference type="Pfam" id="PF25500"/>
    </source>
</evidence>
<protein>
    <recommendedName>
        <fullName evidence="6">DRBM domain-containing protein</fullName>
    </recommendedName>
</protein>
<dbReference type="Gramene" id="PRQ37828">
    <property type="protein sequence ID" value="PRQ37828"/>
    <property type="gene ID" value="RchiOBHm_Chr4g0407011"/>
</dbReference>
<dbReference type="InterPro" id="IPR057237">
    <property type="entry name" value="DUF7915"/>
</dbReference>
<gene>
    <name evidence="4" type="ORF">RchiOBHm_Chr4g0407011</name>
</gene>
<reference evidence="4 5" key="1">
    <citation type="journal article" date="2018" name="Nat. Genet.">
        <title>The Rosa genome provides new insights in the design of modern roses.</title>
        <authorList>
            <person name="Bendahmane M."/>
        </authorList>
    </citation>
    <scope>NUCLEOTIDE SEQUENCE [LARGE SCALE GENOMIC DNA]</scope>
    <source>
        <strain evidence="5">cv. Old Blush</strain>
    </source>
</reference>
<evidence type="ECO:0000259" key="3">
    <source>
        <dbReference type="Pfam" id="PF25502"/>
    </source>
</evidence>
<dbReference type="STRING" id="74649.A0A2P6QUH4"/>
<accession>A0A2P6QUH4</accession>
<dbReference type="AlphaFoldDB" id="A0A2P6QUH4"/>
<keyword evidence="1" id="KW-0175">Coiled coil</keyword>
<feature type="domain" description="DUF7915" evidence="3">
    <location>
        <begin position="162"/>
        <end position="310"/>
    </location>
</feature>
<feature type="coiled-coil region" evidence="1">
    <location>
        <begin position="566"/>
        <end position="593"/>
    </location>
</feature>
<feature type="domain" description="DUF7913" evidence="2">
    <location>
        <begin position="6"/>
        <end position="124"/>
    </location>
</feature>
<dbReference type="EMBL" id="PDCK01000042">
    <property type="protein sequence ID" value="PRQ37828.1"/>
    <property type="molecule type" value="Genomic_DNA"/>
</dbReference>
<evidence type="ECO:0008006" key="6">
    <source>
        <dbReference type="Google" id="ProtNLM"/>
    </source>
</evidence>
<evidence type="ECO:0000313" key="5">
    <source>
        <dbReference type="Proteomes" id="UP000238479"/>
    </source>
</evidence>
<organism evidence="4 5">
    <name type="scientific">Rosa chinensis</name>
    <name type="common">China rose</name>
    <dbReference type="NCBI Taxonomy" id="74649"/>
    <lineage>
        <taxon>Eukaryota</taxon>
        <taxon>Viridiplantae</taxon>
        <taxon>Streptophyta</taxon>
        <taxon>Embryophyta</taxon>
        <taxon>Tracheophyta</taxon>
        <taxon>Spermatophyta</taxon>
        <taxon>Magnoliopsida</taxon>
        <taxon>eudicotyledons</taxon>
        <taxon>Gunneridae</taxon>
        <taxon>Pentapetalae</taxon>
        <taxon>rosids</taxon>
        <taxon>fabids</taxon>
        <taxon>Rosales</taxon>
        <taxon>Rosaceae</taxon>
        <taxon>Rosoideae</taxon>
        <taxon>Rosoideae incertae sedis</taxon>
        <taxon>Rosa</taxon>
    </lineage>
</organism>
<dbReference type="PANTHER" id="PTHR33913">
    <property type="entry name" value="ALEURONE LAYER MORPHOGENESIS PROTEIN"/>
    <property type="match status" value="1"/>
</dbReference>
<evidence type="ECO:0000313" key="4">
    <source>
        <dbReference type="EMBL" id="PRQ37828.1"/>
    </source>
</evidence>
<proteinExistence type="predicted"/>
<dbReference type="Pfam" id="PF25500">
    <property type="entry name" value="DUF7913"/>
    <property type="match status" value="1"/>
</dbReference>
<name>A0A2P6QUH4_ROSCH</name>
<comment type="caution">
    <text evidence="4">The sequence shown here is derived from an EMBL/GenBank/DDBJ whole genome shotgun (WGS) entry which is preliminary data.</text>
</comment>
<dbReference type="OrthoDB" id="1909634at2759"/>